<dbReference type="GO" id="GO:0000785">
    <property type="term" value="C:chromatin"/>
    <property type="evidence" value="ECO:0007669"/>
    <property type="project" value="TreeGrafter"/>
</dbReference>
<dbReference type="InterPro" id="IPR003347">
    <property type="entry name" value="JmjC_dom"/>
</dbReference>
<dbReference type="SUPFAM" id="SSF51197">
    <property type="entry name" value="Clavaminate synthase-like"/>
    <property type="match status" value="1"/>
</dbReference>
<dbReference type="Pfam" id="PF02373">
    <property type="entry name" value="JmjC"/>
    <property type="match status" value="1"/>
</dbReference>
<evidence type="ECO:0000256" key="1">
    <source>
        <dbReference type="ARBA" id="ARBA00004123"/>
    </source>
</evidence>
<dbReference type="GO" id="GO:0031490">
    <property type="term" value="F:chromatin DNA binding"/>
    <property type="evidence" value="ECO:0007669"/>
    <property type="project" value="TreeGrafter"/>
</dbReference>
<dbReference type="Pfam" id="PF10497">
    <property type="entry name" value="zf-4CXXC_R1"/>
    <property type="match status" value="1"/>
</dbReference>
<evidence type="ECO:0000313" key="11">
    <source>
        <dbReference type="Proteomes" id="UP000504604"/>
    </source>
</evidence>
<evidence type="ECO:0000256" key="6">
    <source>
        <dbReference type="ARBA" id="ARBA00023242"/>
    </source>
</evidence>
<evidence type="ECO:0000259" key="10">
    <source>
        <dbReference type="PROSITE" id="PS51184"/>
    </source>
</evidence>
<feature type="domain" description="JmjC" evidence="10">
    <location>
        <begin position="788"/>
        <end position="1068"/>
    </location>
</feature>
<dbReference type="PROSITE" id="PS51184">
    <property type="entry name" value="JMJC"/>
    <property type="match status" value="1"/>
</dbReference>
<dbReference type="GO" id="GO:0008270">
    <property type="term" value="F:zinc ion binding"/>
    <property type="evidence" value="ECO:0007669"/>
    <property type="project" value="UniProtKB-KW"/>
</dbReference>
<evidence type="ECO:0000259" key="9">
    <source>
        <dbReference type="PROSITE" id="PS50089"/>
    </source>
</evidence>
<feature type="compositionally biased region" description="Basic and acidic residues" evidence="8">
    <location>
        <begin position="143"/>
        <end position="159"/>
    </location>
</feature>
<keyword evidence="5" id="KW-0804">Transcription</keyword>
<evidence type="ECO:0000256" key="3">
    <source>
        <dbReference type="ARBA" id="ARBA00022723"/>
    </source>
</evidence>
<dbReference type="PROSITE" id="PS50089">
    <property type="entry name" value="ZF_RING_2"/>
    <property type="match status" value="1"/>
</dbReference>
<feature type="compositionally biased region" description="Basic and acidic residues" evidence="8">
    <location>
        <begin position="242"/>
        <end position="251"/>
    </location>
</feature>
<dbReference type="Proteomes" id="UP000504604">
    <property type="component" value="Linkage group LG12"/>
</dbReference>
<dbReference type="GO" id="GO:0032454">
    <property type="term" value="F:histone H3K9 demethylase activity"/>
    <property type="evidence" value="ECO:0007669"/>
    <property type="project" value="InterPro"/>
</dbReference>
<comment type="similarity">
    <text evidence="2">Belongs to the JARID1 histone demethylase family.</text>
</comment>
<accession>A0A6I9UD53</accession>
<feature type="domain" description="RING-type" evidence="9">
    <location>
        <begin position="366"/>
        <end position="413"/>
    </location>
</feature>
<keyword evidence="11" id="KW-1185">Reference proteome</keyword>
<dbReference type="InterPro" id="IPR018866">
    <property type="entry name" value="Znf-4CXXC_R1"/>
</dbReference>
<evidence type="ECO:0000256" key="2">
    <source>
        <dbReference type="ARBA" id="ARBA00006801"/>
    </source>
</evidence>
<gene>
    <name evidence="12" type="primary">LOC105175293</name>
</gene>
<dbReference type="PANTHER" id="PTHR12549:SF37">
    <property type="entry name" value="LYSINE-SPECIFIC DEMETHYLASE JMJ26"/>
    <property type="match status" value="1"/>
</dbReference>
<protein>
    <submittedName>
        <fullName evidence="12">Lysine-specific demethylase JMJ25 isoform X1</fullName>
    </submittedName>
</protein>
<keyword evidence="7" id="KW-0862">Zinc</keyword>
<dbReference type="KEGG" id="sind:105175293"/>
<dbReference type="InParanoid" id="A0A6I9UD53"/>
<dbReference type="SMART" id="SM00558">
    <property type="entry name" value="JmjC"/>
    <property type="match status" value="1"/>
</dbReference>
<dbReference type="InterPro" id="IPR045109">
    <property type="entry name" value="LSDs-like"/>
</dbReference>
<proteinExistence type="inferred from homology"/>
<keyword evidence="6" id="KW-0539">Nucleus</keyword>
<dbReference type="GO" id="GO:0003712">
    <property type="term" value="F:transcription coregulator activity"/>
    <property type="evidence" value="ECO:0007669"/>
    <property type="project" value="TreeGrafter"/>
</dbReference>
<reference evidence="12" key="1">
    <citation type="submission" date="2025-08" db="UniProtKB">
        <authorList>
            <consortium name="RefSeq"/>
        </authorList>
    </citation>
    <scope>IDENTIFICATION</scope>
</reference>
<feature type="region of interest" description="Disordered" evidence="8">
    <location>
        <begin position="86"/>
        <end position="159"/>
    </location>
</feature>
<dbReference type="RefSeq" id="XP_011095985.1">
    <property type="nucleotide sequence ID" value="XM_011097683.2"/>
</dbReference>
<dbReference type="Gene3D" id="2.60.120.650">
    <property type="entry name" value="Cupin"/>
    <property type="match status" value="1"/>
</dbReference>
<keyword evidence="7" id="KW-0863">Zinc-finger</keyword>
<dbReference type="AlphaFoldDB" id="A0A6I9UD53"/>
<evidence type="ECO:0000256" key="4">
    <source>
        <dbReference type="ARBA" id="ARBA00023015"/>
    </source>
</evidence>
<feature type="region of interest" description="Disordered" evidence="8">
    <location>
        <begin position="871"/>
        <end position="892"/>
    </location>
</feature>
<evidence type="ECO:0000256" key="7">
    <source>
        <dbReference type="PROSITE-ProRule" id="PRU00175"/>
    </source>
</evidence>
<dbReference type="OrthoDB" id="1667110at2759"/>
<dbReference type="GO" id="GO:0000118">
    <property type="term" value="C:histone deacetylase complex"/>
    <property type="evidence" value="ECO:0007669"/>
    <property type="project" value="TreeGrafter"/>
</dbReference>
<keyword evidence="4" id="KW-0805">Transcription regulation</keyword>
<evidence type="ECO:0000313" key="12">
    <source>
        <dbReference type="RefSeq" id="XP_011095985.1"/>
    </source>
</evidence>
<feature type="compositionally biased region" description="Polar residues" evidence="8">
    <location>
        <begin position="131"/>
        <end position="142"/>
    </location>
</feature>
<comment type="subcellular location">
    <subcellularLocation>
        <location evidence="1">Nucleus</location>
    </subcellularLocation>
</comment>
<dbReference type="FunCoup" id="A0A6I9UD53">
    <property type="interactions" value="210"/>
</dbReference>
<name>A0A6I9UD53_SESIN</name>
<dbReference type="GeneID" id="105175293"/>
<dbReference type="GO" id="GO:0006357">
    <property type="term" value="P:regulation of transcription by RNA polymerase II"/>
    <property type="evidence" value="ECO:0007669"/>
    <property type="project" value="TreeGrafter"/>
</dbReference>
<dbReference type="PANTHER" id="PTHR12549">
    <property type="entry name" value="JMJC DOMAIN-CONTAINING HISTONE DEMETHYLATION PROTEIN"/>
    <property type="match status" value="1"/>
</dbReference>
<keyword evidence="3" id="KW-0479">Metal-binding</keyword>
<evidence type="ECO:0000256" key="8">
    <source>
        <dbReference type="SAM" id="MobiDB-lite"/>
    </source>
</evidence>
<sequence>MDHRESTCGLQNWFVAMAVLIAKQERHSRYTNNEMPVIPTSLKHVPARKRKLILNSEDEEEEENVKLLHTEPTQLSDQKAELLGSSDISQGLGKPTGHQGVSTIKESEQAKKSSRMRKSMRTQSVEDEAAGSSSSDRCISSENRCHPHFSGELRFGSPDEGRYRRLEKLSKREESREHRRATREIKGFFQKRYSGRICGKPIDKSTCQNKDVKKSRESDNEEWDESKEKQRPPVARSCNQRKQIDDMDTQRTSKRRRISSNKFLETNFILCDWVDDEEDVVSHIDSTMGGSDSINASAIQCSDPDTVKANRSLKGTKRNSAYSAKHSSCNLSSSASSSSISKVVRKKLLESVAKNMKLNGKESIKCHQCWRVDRRVVVPCTMCKEKVYCIQCIKQWYPSLSEEEVSEVCPYCRGNCNCNLCLHSASMLKTSKRDISDDEKIRHLYYLISKLFPYLEHIHQEQIEEIEMESTIQGVPSSSVEVKHAVCYNDERVYCNHCQTSIVDLHRSCPNCSYELCLSCSCEIRGGQLPGGSNKPIPRYVDRGSDYMHGGDPLPESCRTGVLDRMSGMPVKWVVDDGSVVCPAKEMGGCGSCKLELKRLLPEHWISGLKERTGKIMSRCKTINTVLQPTFSNGNHETSYWAASREDFKDNCLYCLDSEDTLNEEALLRFRSHWAKGEPVIVRNVLEQTSGLSWEPMVMWRALCEHRDARFSSRMSDVKAIDCLAGCEVEINTRKFFTGYIEGRQYANFWPEMLKLKDWPPSDKFEDFLPRHCDEFIRALPFQEYTDPRTGFLNLAVKLPASVIKPDMGPKTYIAYGISEELGRGDSVTKLHCDMSDAVNILTHTAEVALSDEQCQAIKLLKEKHRAQDERECRTRRTNEGPRPISLDKHKEEGDFGGPQIDCLENQKKNGTASQAGESDCVACATIKQSDELKATCLSYSKHQTEEHSENRGGALWDIFRREDVPKLKEYLIKHSNEFRHTYCCPVEQVIHPIHDQTFYLTSEHKVKLKEEFGIEPWTFEQKLGEAVFIPAGCPHQVRNLKSCTKVAADFVSPENLHECLRLTEEFRKLPKDHRAREDKLEVKKMILHAVNQVIDDLSKLIASKGVANGNEHCQQ</sequence>
<evidence type="ECO:0000256" key="5">
    <source>
        <dbReference type="ARBA" id="ARBA00023163"/>
    </source>
</evidence>
<organism evidence="11 12">
    <name type="scientific">Sesamum indicum</name>
    <name type="common">Oriental sesame</name>
    <name type="synonym">Sesamum orientale</name>
    <dbReference type="NCBI Taxonomy" id="4182"/>
    <lineage>
        <taxon>Eukaryota</taxon>
        <taxon>Viridiplantae</taxon>
        <taxon>Streptophyta</taxon>
        <taxon>Embryophyta</taxon>
        <taxon>Tracheophyta</taxon>
        <taxon>Spermatophyta</taxon>
        <taxon>Magnoliopsida</taxon>
        <taxon>eudicotyledons</taxon>
        <taxon>Gunneridae</taxon>
        <taxon>Pentapetalae</taxon>
        <taxon>asterids</taxon>
        <taxon>lamiids</taxon>
        <taxon>Lamiales</taxon>
        <taxon>Pedaliaceae</taxon>
        <taxon>Sesamum</taxon>
    </lineage>
</organism>
<dbReference type="InterPro" id="IPR001841">
    <property type="entry name" value="Znf_RING"/>
</dbReference>
<feature type="region of interest" description="Disordered" evidence="8">
    <location>
        <begin position="204"/>
        <end position="255"/>
    </location>
</feature>